<dbReference type="Proteomes" id="UP000019478">
    <property type="component" value="Unassembled WGS sequence"/>
</dbReference>
<reference evidence="3 4" key="1">
    <citation type="submission" date="2013-03" db="EMBL/GenBank/DDBJ databases">
        <title>The Genome Sequence of Capronia epimyces CBS 606.96.</title>
        <authorList>
            <consortium name="The Broad Institute Genomics Platform"/>
            <person name="Cuomo C."/>
            <person name="de Hoog S."/>
            <person name="Gorbushina A."/>
            <person name="Walker B."/>
            <person name="Young S.K."/>
            <person name="Zeng Q."/>
            <person name="Gargeya S."/>
            <person name="Fitzgerald M."/>
            <person name="Haas B."/>
            <person name="Abouelleil A."/>
            <person name="Allen A.W."/>
            <person name="Alvarado L."/>
            <person name="Arachchi H.M."/>
            <person name="Berlin A.M."/>
            <person name="Chapman S.B."/>
            <person name="Gainer-Dewar J."/>
            <person name="Goldberg J."/>
            <person name="Griggs A."/>
            <person name="Gujja S."/>
            <person name="Hansen M."/>
            <person name="Howarth C."/>
            <person name="Imamovic A."/>
            <person name="Ireland A."/>
            <person name="Larimer J."/>
            <person name="McCowan C."/>
            <person name="Murphy C."/>
            <person name="Pearson M."/>
            <person name="Poon T.W."/>
            <person name="Priest M."/>
            <person name="Roberts A."/>
            <person name="Saif S."/>
            <person name="Shea T."/>
            <person name="Sisk P."/>
            <person name="Sykes S."/>
            <person name="Wortman J."/>
            <person name="Nusbaum C."/>
            <person name="Birren B."/>
        </authorList>
    </citation>
    <scope>NUCLEOTIDE SEQUENCE [LARGE SCALE GENOMIC DNA]</scope>
    <source>
        <strain evidence="3 4">CBS 606.96</strain>
    </source>
</reference>
<feature type="domain" description="5'-3' DNA helicase ZGRF1-like N-terminal" evidence="2">
    <location>
        <begin position="26"/>
        <end position="102"/>
    </location>
</feature>
<accession>W9YB99</accession>
<dbReference type="STRING" id="1182542.W9YB99"/>
<dbReference type="GO" id="GO:0006302">
    <property type="term" value="P:double-strand break repair"/>
    <property type="evidence" value="ECO:0007669"/>
    <property type="project" value="TreeGrafter"/>
</dbReference>
<proteinExistence type="predicted"/>
<gene>
    <name evidence="3" type="ORF">A1O3_07928</name>
</gene>
<dbReference type="EMBL" id="AMGY01000007">
    <property type="protein sequence ID" value="EXJ79649.1"/>
    <property type="molecule type" value="Genomic_DNA"/>
</dbReference>
<feature type="region of interest" description="Disordered" evidence="1">
    <location>
        <begin position="99"/>
        <end position="127"/>
    </location>
</feature>
<feature type="region of interest" description="Disordered" evidence="1">
    <location>
        <begin position="1"/>
        <end position="20"/>
    </location>
</feature>
<keyword evidence="4" id="KW-1185">Reference proteome</keyword>
<dbReference type="GeneID" id="19172023"/>
<dbReference type="RefSeq" id="XP_007736223.1">
    <property type="nucleotide sequence ID" value="XM_007738033.1"/>
</dbReference>
<dbReference type="eggNOG" id="ENOG502SEDR">
    <property type="taxonomic scope" value="Eukaryota"/>
</dbReference>
<evidence type="ECO:0000256" key="1">
    <source>
        <dbReference type="SAM" id="MobiDB-lite"/>
    </source>
</evidence>
<name>W9YB99_9EURO</name>
<sequence>MATTVTSTPRGTSSLTVAPTQNTAPVHEYRCLYTRDLHKKAKKWHDGSLRFHTFNRRVMVYDDAKNYIGDLHYTQEEEFADGVEIQLDRGVKVEVASREGRAATQADGTCHSTPTFNGLHSEPNSEA</sequence>
<protein>
    <recommendedName>
        <fullName evidence="2">5'-3' DNA helicase ZGRF1-like N-terminal domain-containing protein</fullName>
    </recommendedName>
</protein>
<dbReference type="GO" id="GO:0035861">
    <property type="term" value="C:site of double-strand break"/>
    <property type="evidence" value="ECO:0007669"/>
    <property type="project" value="TreeGrafter"/>
</dbReference>
<dbReference type="PANTHER" id="PTHR28535">
    <property type="entry name" value="ZINC FINGER GRF-TYPE CONTAINING 1"/>
    <property type="match status" value="1"/>
</dbReference>
<evidence type="ECO:0000313" key="3">
    <source>
        <dbReference type="EMBL" id="EXJ79649.1"/>
    </source>
</evidence>
<organism evidence="3 4">
    <name type="scientific">Capronia epimyces CBS 606.96</name>
    <dbReference type="NCBI Taxonomy" id="1182542"/>
    <lineage>
        <taxon>Eukaryota</taxon>
        <taxon>Fungi</taxon>
        <taxon>Dikarya</taxon>
        <taxon>Ascomycota</taxon>
        <taxon>Pezizomycotina</taxon>
        <taxon>Eurotiomycetes</taxon>
        <taxon>Chaetothyriomycetidae</taxon>
        <taxon>Chaetothyriales</taxon>
        <taxon>Herpotrichiellaceae</taxon>
        <taxon>Capronia</taxon>
    </lineage>
</organism>
<dbReference type="InterPro" id="IPR018838">
    <property type="entry name" value="ZGRF1-like_N"/>
</dbReference>
<dbReference type="AlphaFoldDB" id="W9YB99"/>
<feature type="compositionally biased region" description="Polar residues" evidence="1">
    <location>
        <begin position="106"/>
        <end position="127"/>
    </location>
</feature>
<dbReference type="Pfam" id="PF10382">
    <property type="entry name" value="ZGRF1-like_N"/>
    <property type="match status" value="1"/>
</dbReference>
<dbReference type="HOGENOM" id="CLU_1970256_0_0_1"/>
<comment type="caution">
    <text evidence="3">The sequence shown here is derived from an EMBL/GenBank/DDBJ whole genome shotgun (WGS) entry which is preliminary data.</text>
</comment>
<dbReference type="PANTHER" id="PTHR28535:SF1">
    <property type="entry name" value="PROTEIN ZGRF1"/>
    <property type="match status" value="1"/>
</dbReference>
<dbReference type="GO" id="GO:0005634">
    <property type="term" value="C:nucleus"/>
    <property type="evidence" value="ECO:0007669"/>
    <property type="project" value="TreeGrafter"/>
</dbReference>
<dbReference type="InterPro" id="IPR052800">
    <property type="entry name" value="DNA_Repair_Helicase_ZGRF1"/>
</dbReference>
<dbReference type="OrthoDB" id="4160990at2759"/>
<evidence type="ECO:0000313" key="4">
    <source>
        <dbReference type="Proteomes" id="UP000019478"/>
    </source>
</evidence>
<evidence type="ECO:0000259" key="2">
    <source>
        <dbReference type="Pfam" id="PF10382"/>
    </source>
</evidence>